<dbReference type="GO" id="GO:0033014">
    <property type="term" value="P:tetrapyrrole biosynthetic process"/>
    <property type="evidence" value="ECO:0007669"/>
    <property type="project" value="InterPro"/>
</dbReference>
<comment type="caution">
    <text evidence="2">The sequence shown here is derived from an EMBL/GenBank/DDBJ whole genome shotgun (WGS) entry which is preliminary data.</text>
</comment>
<evidence type="ECO:0000313" key="2">
    <source>
        <dbReference type="EMBL" id="KFE35192.1"/>
    </source>
</evidence>
<dbReference type="Gene3D" id="3.40.50.10090">
    <property type="match status" value="2"/>
</dbReference>
<name>A0A085TWU5_9RHOB</name>
<keyword evidence="3" id="KW-1185">Reference proteome</keyword>
<reference evidence="3" key="1">
    <citation type="submission" date="2013-04" db="EMBL/GenBank/DDBJ databases">
        <title>Thioclava sp. 13D2W-2 Genome Sequencing.</title>
        <authorList>
            <person name="Lai Q."/>
            <person name="Li G."/>
            <person name="Shao Z."/>
        </authorList>
    </citation>
    <scope>NUCLEOTIDE SEQUENCE [LARGE SCALE GENOMIC DNA]</scope>
    <source>
        <strain evidence="3">13D2W-2</strain>
    </source>
</reference>
<dbReference type="Proteomes" id="UP000028607">
    <property type="component" value="Unassembled WGS sequence"/>
</dbReference>
<evidence type="ECO:0000259" key="1">
    <source>
        <dbReference type="Pfam" id="PF02602"/>
    </source>
</evidence>
<dbReference type="InterPro" id="IPR003754">
    <property type="entry name" value="4pyrrol_synth_uPrphyn_synth"/>
</dbReference>
<dbReference type="OrthoDB" id="7204250at2"/>
<feature type="domain" description="Tetrapyrrole biosynthesis uroporphyrinogen III synthase" evidence="1">
    <location>
        <begin position="34"/>
        <end position="227"/>
    </location>
</feature>
<dbReference type="InterPro" id="IPR036108">
    <property type="entry name" value="4pyrrol_syn_uPrphyn_synt_sf"/>
</dbReference>
<sequence length="240" mass="25182">MVGSEERPILLVTRPGEGATRFAEAFRARFGADWPVILSPLMQMCPLAGDLPGAGVLIFTSQHAVSAFAAREEGRGRRAYCVGRRTAEAARAAGFDPITGAGDARALASRIIGDRPAGLLLHARGEEVAFDLAKALNSAGIETKKAILYRQEAIPPSPEAQAALAGVRPCLVPLFSPNAARRMCDILPSAPAPLLVAVMSEAVAAACRGVEFKALECAARPDEEAMLDALATLLQRQNAG</sequence>
<evidence type="ECO:0000313" key="3">
    <source>
        <dbReference type="Proteomes" id="UP000028607"/>
    </source>
</evidence>
<dbReference type="SUPFAM" id="SSF69618">
    <property type="entry name" value="HemD-like"/>
    <property type="match status" value="1"/>
</dbReference>
<dbReference type="EMBL" id="AQRC01000006">
    <property type="protein sequence ID" value="KFE35192.1"/>
    <property type="molecule type" value="Genomic_DNA"/>
</dbReference>
<protein>
    <submittedName>
        <fullName evidence="2">Uroporphyrinogen-III synthase</fullName>
    </submittedName>
</protein>
<reference evidence="2 3" key="2">
    <citation type="journal article" date="2015" name="Antonie Van Leeuwenhoek">
        <title>Thioclava indica sp. nov., isolated from surface seawater of the Indian Ocean.</title>
        <authorList>
            <person name="Liu Y."/>
            <person name="Lai Q."/>
            <person name="Du J."/>
            <person name="Xu H."/>
            <person name="Jiang L."/>
            <person name="Shao Z."/>
        </authorList>
    </citation>
    <scope>NUCLEOTIDE SEQUENCE [LARGE SCALE GENOMIC DNA]</scope>
    <source>
        <strain evidence="2 3">13D2W-2</strain>
    </source>
</reference>
<organism evidence="2 3">
    <name type="scientific">Thioclava atlantica</name>
    <dbReference type="NCBI Taxonomy" id="1317124"/>
    <lineage>
        <taxon>Bacteria</taxon>
        <taxon>Pseudomonadati</taxon>
        <taxon>Pseudomonadota</taxon>
        <taxon>Alphaproteobacteria</taxon>
        <taxon>Rhodobacterales</taxon>
        <taxon>Paracoccaceae</taxon>
        <taxon>Thioclava</taxon>
    </lineage>
</organism>
<dbReference type="CDD" id="cd06578">
    <property type="entry name" value="HemD"/>
    <property type="match status" value="1"/>
</dbReference>
<gene>
    <name evidence="2" type="ORF">DW2_09461</name>
</gene>
<dbReference type="GO" id="GO:0004852">
    <property type="term" value="F:uroporphyrinogen-III synthase activity"/>
    <property type="evidence" value="ECO:0007669"/>
    <property type="project" value="InterPro"/>
</dbReference>
<dbReference type="PATRIC" id="fig|1317124.6.peg.1920"/>
<accession>A0A085TWU5</accession>
<dbReference type="STRING" id="1317124.DW2_09461"/>
<proteinExistence type="predicted"/>
<dbReference type="AlphaFoldDB" id="A0A085TWU5"/>
<dbReference type="Pfam" id="PF02602">
    <property type="entry name" value="HEM4"/>
    <property type="match status" value="1"/>
</dbReference>
<dbReference type="eggNOG" id="COG1587">
    <property type="taxonomic scope" value="Bacteria"/>
</dbReference>
<dbReference type="RefSeq" id="WP_038145740.1">
    <property type="nucleotide sequence ID" value="NZ_AQRC01000006.1"/>
</dbReference>